<dbReference type="InterPro" id="IPR005886">
    <property type="entry name" value="UDP_G4E"/>
</dbReference>
<keyword evidence="10" id="KW-0119">Carbohydrate metabolism</keyword>
<dbReference type="NCBIfam" id="TIGR01179">
    <property type="entry name" value="galE"/>
    <property type="match status" value="1"/>
</dbReference>
<dbReference type="SUPFAM" id="SSF51735">
    <property type="entry name" value="NAD(P)-binding Rossmann-fold domains"/>
    <property type="match status" value="1"/>
</dbReference>
<evidence type="ECO:0000256" key="6">
    <source>
        <dbReference type="ARBA" id="ARBA00018569"/>
    </source>
</evidence>
<dbReference type="Proteomes" id="UP001316087">
    <property type="component" value="Unassembled WGS sequence"/>
</dbReference>
<reference evidence="12 13" key="1">
    <citation type="submission" date="2022-03" db="EMBL/GenBank/DDBJ databases">
        <authorList>
            <person name="Jo J.-H."/>
            <person name="Im W.-T."/>
        </authorList>
    </citation>
    <scope>NUCLEOTIDE SEQUENCE [LARGE SCALE GENOMIC DNA]</scope>
    <source>
        <strain evidence="12 13">MA9</strain>
    </source>
</reference>
<dbReference type="Gene3D" id="3.90.25.10">
    <property type="entry name" value="UDP-galactose 4-epimerase, domain 1"/>
    <property type="match status" value="1"/>
</dbReference>
<evidence type="ECO:0000256" key="1">
    <source>
        <dbReference type="ARBA" id="ARBA00000083"/>
    </source>
</evidence>
<dbReference type="GO" id="GO:0003978">
    <property type="term" value="F:UDP-glucose 4-epimerase activity"/>
    <property type="evidence" value="ECO:0007669"/>
    <property type="project" value="UniProtKB-EC"/>
</dbReference>
<evidence type="ECO:0000256" key="3">
    <source>
        <dbReference type="ARBA" id="ARBA00004947"/>
    </source>
</evidence>
<keyword evidence="8" id="KW-0299">Galactose metabolism</keyword>
<dbReference type="EC" id="5.1.3.2" evidence="5 10"/>
<protein>
    <recommendedName>
        <fullName evidence="6 10">UDP-glucose 4-epimerase</fullName>
        <ecNumber evidence="5 10">5.1.3.2</ecNumber>
    </recommendedName>
</protein>
<dbReference type="PRINTS" id="PR01713">
    <property type="entry name" value="NUCEPIMERASE"/>
</dbReference>
<name>A0ABS9U8G6_9BACL</name>
<dbReference type="CDD" id="cd05247">
    <property type="entry name" value="UDP_G4E_1_SDR_e"/>
    <property type="match status" value="1"/>
</dbReference>
<dbReference type="InterPro" id="IPR001509">
    <property type="entry name" value="Epimerase_deHydtase"/>
</dbReference>
<comment type="subunit">
    <text evidence="10">Homodimer.</text>
</comment>
<evidence type="ECO:0000313" key="12">
    <source>
        <dbReference type="EMBL" id="MCH7320612.1"/>
    </source>
</evidence>
<evidence type="ECO:0000256" key="2">
    <source>
        <dbReference type="ARBA" id="ARBA00001911"/>
    </source>
</evidence>
<evidence type="ECO:0000259" key="11">
    <source>
        <dbReference type="Pfam" id="PF01370"/>
    </source>
</evidence>
<accession>A0ABS9U8G6</accession>
<dbReference type="PANTHER" id="PTHR43725:SF47">
    <property type="entry name" value="UDP-GLUCOSE 4-EPIMERASE"/>
    <property type="match status" value="1"/>
</dbReference>
<keyword evidence="7 10" id="KW-0520">NAD</keyword>
<evidence type="ECO:0000256" key="7">
    <source>
        <dbReference type="ARBA" id="ARBA00023027"/>
    </source>
</evidence>
<comment type="cofactor">
    <cofactor evidence="2 10">
        <name>NAD(+)</name>
        <dbReference type="ChEBI" id="CHEBI:57540"/>
    </cofactor>
</comment>
<dbReference type="Pfam" id="PF01370">
    <property type="entry name" value="Epimerase"/>
    <property type="match status" value="1"/>
</dbReference>
<dbReference type="RefSeq" id="WP_241367626.1">
    <property type="nucleotide sequence ID" value="NZ_JAKZFC010000001.1"/>
</dbReference>
<evidence type="ECO:0000256" key="9">
    <source>
        <dbReference type="ARBA" id="ARBA00023235"/>
    </source>
</evidence>
<feature type="domain" description="NAD-dependent epimerase/dehydratase" evidence="11">
    <location>
        <begin position="3"/>
        <end position="261"/>
    </location>
</feature>
<evidence type="ECO:0000313" key="13">
    <source>
        <dbReference type="Proteomes" id="UP001316087"/>
    </source>
</evidence>
<comment type="pathway">
    <text evidence="3 10">Carbohydrate metabolism; galactose metabolism.</text>
</comment>
<evidence type="ECO:0000256" key="10">
    <source>
        <dbReference type="RuleBase" id="RU366046"/>
    </source>
</evidence>
<organism evidence="12 13">
    <name type="scientific">Solibacillus palustris</name>
    <dbReference type="NCBI Taxonomy" id="2908203"/>
    <lineage>
        <taxon>Bacteria</taxon>
        <taxon>Bacillati</taxon>
        <taxon>Bacillota</taxon>
        <taxon>Bacilli</taxon>
        <taxon>Bacillales</taxon>
        <taxon>Caryophanaceae</taxon>
        <taxon>Solibacillus</taxon>
    </lineage>
</organism>
<keyword evidence="13" id="KW-1185">Reference proteome</keyword>
<evidence type="ECO:0000256" key="4">
    <source>
        <dbReference type="ARBA" id="ARBA00007637"/>
    </source>
</evidence>
<comment type="catalytic activity">
    <reaction evidence="1 10">
        <text>UDP-alpha-D-glucose = UDP-alpha-D-galactose</text>
        <dbReference type="Rhea" id="RHEA:22168"/>
        <dbReference type="ChEBI" id="CHEBI:58885"/>
        <dbReference type="ChEBI" id="CHEBI:66914"/>
        <dbReference type="EC" id="5.1.3.2"/>
    </reaction>
</comment>
<dbReference type="InterPro" id="IPR036291">
    <property type="entry name" value="NAD(P)-bd_dom_sf"/>
</dbReference>
<dbReference type="EMBL" id="JAKZFC010000001">
    <property type="protein sequence ID" value="MCH7320612.1"/>
    <property type="molecule type" value="Genomic_DNA"/>
</dbReference>
<sequence>MTILVTGGLGFIGSHTVVELIEQGEDCLIIDNLSKSVIDVLERIETIVHKKIPFIQLDLLDLDKLRTVFKENAITAVIHFAGFKSVGESVRNPLMYYQNNLMSTLNLLDVMKEFDVKKLVFSSSATVYGDLHTPPLKEDLSLHAPNPYGRTKLMLEEILQDIVAAQAGWSFALMRYFNPIGAHKSGLLGEMPFGVPNNLMPHILKAASGETSALQVFGGDYETEDGSCIRDFIHVMDLAKGHVKALNYIKAFEGCEAFNLGTGIGYSVFDLIRTFEDVNSVKVPFDIVARREGDIVASIADISKASMLLGWDAQYDLQAMCYDSWNWYQNILHSMTED</sequence>
<comment type="caution">
    <text evidence="12">The sequence shown here is derived from an EMBL/GenBank/DDBJ whole genome shotgun (WGS) entry which is preliminary data.</text>
</comment>
<proteinExistence type="inferred from homology"/>
<evidence type="ECO:0000256" key="8">
    <source>
        <dbReference type="ARBA" id="ARBA00023144"/>
    </source>
</evidence>
<keyword evidence="9 10" id="KW-0413">Isomerase</keyword>
<evidence type="ECO:0000256" key="5">
    <source>
        <dbReference type="ARBA" id="ARBA00013189"/>
    </source>
</evidence>
<dbReference type="PANTHER" id="PTHR43725">
    <property type="entry name" value="UDP-GLUCOSE 4-EPIMERASE"/>
    <property type="match status" value="1"/>
</dbReference>
<dbReference type="Gene3D" id="3.40.50.720">
    <property type="entry name" value="NAD(P)-binding Rossmann-like Domain"/>
    <property type="match status" value="1"/>
</dbReference>
<comment type="similarity">
    <text evidence="4 10">Belongs to the NAD(P)-dependent epimerase/dehydratase family.</text>
</comment>
<gene>
    <name evidence="12" type="primary">galE</name>
    <name evidence="12" type="ORF">LZ480_01825</name>
</gene>